<reference evidence="2 3" key="1">
    <citation type="submission" date="2016-05" db="EMBL/GenBank/DDBJ databases">
        <title>A degradative enzymes factory behind the ericoid mycorrhizal symbiosis.</title>
        <authorList>
            <consortium name="DOE Joint Genome Institute"/>
            <person name="Martino E."/>
            <person name="Morin E."/>
            <person name="Grelet G."/>
            <person name="Kuo A."/>
            <person name="Kohler A."/>
            <person name="Daghino S."/>
            <person name="Barry K."/>
            <person name="Choi C."/>
            <person name="Cichocki N."/>
            <person name="Clum A."/>
            <person name="Copeland A."/>
            <person name="Hainaut M."/>
            <person name="Haridas S."/>
            <person name="Labutti K."/>
            <person name="Lindquist E."/>
            <person name="Lipzen A."/>
            <person name="Khouja H.-R."/>
            <person name="Murat C."/>
            <person name="Ohm R."/>
            <person name="Olson A."/>
            <person name="Spatafora J."/>
            <person name="Veneault-Fourrey C."/>
            <person name="Henrissat B."/>
            <person name="Grigoriev I."/>
            <person name="Martin F."/>
            <person name="Perotto S."/>
        </authorList>
    </citation>
    <scope>NUCLEOTIDE SEQUENCE [LARGE SCALE GENOMIC DNA]</scope>
    <source>
        <strain evidence="2 3">UAMH 7357</strain>
    </source>
</reference>
<proteinExistence type="predicted"/>
<dbReference type="AlphaFoldDB" id="A0A2J6Q830"/>
<feature type="domain" description="Peptidase A2" evidence="1">
    <location>
        <begin position="144"/>
        <end position="157"/>
    </location>
</feature>
<evidence type="ECO:0000313" key="3">
    <source>
        <dbReference type="Proteomes" id="UP000235672"/>
    </source>
</evidence>
<keyword evidence="3" id="KW-1185">Reference proteome</keyword>
<dbReference type="EMBL" id="KZ613478">
    <property type="protein sequence ID" value="PMD22411.1"/>
    <property type="molecule type" value="Genomic_DNA"/>
</dbReference>
<gene>
    <name evidence="2" type="ORF">NA56DRAFT_702770</name>
</gene>
<protein>
    <recommendedName>
        <fullName evidence="1">Peptidase A2 domain-containing protein</fullName>
    </recommendedName>
</protein>
<organism evidence="2 3">
    <name type="scientific">Hyaloscypha hepaticicola</name>
    <dbReference type="NCBI Taxonomy" id="2082293"/>
    <lineage>
        <taxon>Eukaryota</taxon>
        <taxon>Fungi</taxon>
        <taxon>Dikarya</taxon>
        <taxon>Ascomycota</taxon>
        <taxon>Pezizomycotina</taxon>
        <taxon>Leotiomycetes</taxon>
        <taxon>Helotiales</taxon>
        <taxon>Hyaloscyphaceae</taxon>
        <taxon>Hyaloscypha</taxon>
    </lineage>
</organism>
<dbReference type="GO" id="GO:0006508">
    <property type="term" value="P:proteolysis"/>
    <property type="evidence" value="ECO:0007669"/>
    <property type="project" value="InterPro"/>
</dbReference>
<dbReference type="GO" id="GO:0004190">
    <property type="term" value="F:aspartic-type endopeptidase activity"/>
    <property type="evidence" value="ECO:0007669"/>
    <property type="project" value="InterPro"/>
</dbReference>
<dbReference type="PROSITE" id="PS50175">
    <property type="entry name" value="ASP_PROT_RETROV"/>
    <property type="match status" value="1"/>
</dbReference>
<dbReference type="InterPro" id="IPR001995">
    <property type="entry name" value="Peptidase_A2_cat"/>
</dbReference>
<name>A0A2J6Q830_9HELO</name>
<evidence type="ECO:0000259" key="1">
    <source>
        <dbReference type="PROSITE" id="PS50175"/>
    </source>
</evidence>
<evidence type="ECO:0000313" key="2">
    <source>
        <dbReference type="EMBL" id="PMD22411.1"/>
    </source>
</evidence>
<sequence>MSDGVAARLPGGQTSNFHREVNGDMLSRNKKYLDIEDPFNKGYLGDWKTSGKLHDLASSFSYRIYFDPLPWHQFFWRSKNIDKDKKPEEAESFVEANQIRYITEEEREGLLHGVFEGADTGHVLMTTSEHEGIENYLVFRALLFGALLDTGADNSCLFDLDIGQQFVLIL</sequence>
<accession>A0A2J6Q830</accession>
<dbReference type="Proteomes" id="UP000235672">
    <property type="component" value="Unassembled WGS sequence"/>
</dbReference>